<name>B3DZ46_METI4</name>
<evidence type="ECO:0000313" key="2">
    <source>
        <dbReference type="EMBL" id="ACD84138.1"/>
    </source>
</evidence>
<dbReference type="KEGG" id="min:Minf_2084"/>
<proteinExistence type="predicted"/>
<dbReference type="HOGENOM" id="CLU_3272643_0_0_0"/>
<dbReference type="AlphaFoldDB" id="B3DZ46"/>
<protein>
    <submittedName>
        <fullName evidence="2">Uncharacterized protein</fullName>
    </submittedName>
</protein>
<dbReference type="STRING" id="481448.Minf_2084"/>
<dbReference type="Proteomes" id="UP000009149">
    <property type="component" value="Chromosome"/>
</dbReference>
<sequence>MILLRQQDPLPCGDLPPELSLFPSLADPGEDPNRIIQKKRE</sequence>
<gene>
    <name evidence="2" type="ordered locus">Minf_2084</name>
</gene>
<feature type="region of interest" description="Disordered" evidence="1">
    <location>
        <begin position="1"/>
        <end position="41"/>
    </location>
</feature>
<evidence type="ECO:0000256" key="1">
    <source>
        <dbReference type="SAM" id="MobiDB-lite"/>
    </source>
</evidence>
<organism evidence="2 3">
    <name type="scientific">Methylacidiphilum infernorum (isolate V4)</name>
    <name type="common">Methylokorus infernorum (strain V4)</name>
    <dbReference type="NCBI Taxonomy" id="481448"/>
    <lineage>
        <taxon>Bacteria</taxon>
        <taxon>Pseudomonadati</taxon>
        <taxon>Verrucomicrobiota</taxon>
        <taxon>Methylacidiphilae</taxon>
        <taxon>Methylacidiphilales</taxon>
        <taxon>Methylacidiphilaceae</taxon>
        <taxon>Methylacidiphilum (ex Ratnadevi et al. 2023)</taxon>
    </lineage>
</organism>
<dbReference type="EMBL" id="CP000975">
    <property type="protein sequence ID" value="ACD84138.1"/>
    <property type="molecule type" value="Genomic_DNA"/>
</dbReference>
<reference evidence="2 3" key="1">
    <citation type="journal article" date="2008" name="Biol. Direct">
        <title>Complete genome sequence of the extremely acidophilic methanotroph isolate V4, Methylacidiphilum infernorum, a representative of the bacterial phylum Verrucomicrobia.</title>
        <authorList>
            <person name="Hou S."/>
            <person name="Makarova K.S."/>
            <person name="Saw J.H."/>
            <person name="Senin P."/>
            <person name="Ly B.V."/>
            <person name="Zhou Z."/>
            <person name="Ren Y."/>
            <person name="Wang J."/>
            <person name="Galperin M.Y."/>
            <person name="Omelchenko M.V."/>
            <person name="Wolf Y.I."/>
            <person name="Yutin N."/>
            <person name="Koonin E.V."/>
            <person name="Stott M.B."/>
            <person name="Mountain B.W."/>
            <person name="Crowe M.A."/>
            <person name="Smirnova A.V."/>
            <person name="Dunfield P.F."/>
            <person name="Feng L."/>
            <person name="Wang L."/>
            <person name="Alam M."/>
        </authorList>
    </citation>
    <scope>NUCLEOTIDE SEQUENCE [LARGE SCALE GENOMIC DNA]</scope>
    <source>
        <strain evidence="3">Isolate V4</strain>
    </source>
</reference>
<evidence type="ECO:0000313" key="3">
    <source>
        <dbReference type="Proteomes" id="UP000009149"/>
    </source>
</evidence>
<accession>B3DZ46</accession>